<sequence>MSDSESIKNALVKQVLQEANLANARVLIERLQDNCFEKCVPKPGTSLSSGETTCMTMCMEKYMAAWNQVNSAYIARIRQESNNQNQGF</sequence>
<comment type="domain">
    <text evidence="14">The twin CX3C motif contains 4 conserved Cys residues that form 2 disulfide bonds in the mitochondrial intermembrane space.</text>
</comment>
<evidence type="ECO:0000256" key="2">
    <source>
        <dbReference type="ARBA" id="ARBA00006720"/>
    </source>
</evidence>
<accession>A0A9P9ABU5</accession>
<dbReference type="GO" id="GO:0046872">
    <property type="term" value="F:metal ion binding"/>
    <property type="evidence" value="ECO:0007669"/>
    <property type="project" value="UniProtKB-KW"/>
</dbReference>
<evidence type="ECO:0000256" key="9">
    <source>
        <dbReference type="ARBA" id="ARBA00023128"/>
    </source>
</evidence>
<evidence type="ECO:0000256" key="1">
    <source>
        <dbReference type="ARBA" id="ARBA00004137"/>
    </source>
</evidence>
<keyword evidence="10 14" id="KW-1015">Disulfide bond</keyword>
<protein>
    <recommendedName>
        <fullName evidence="14">Mitochondrial import inner membrane translocase subunit</fullName>
    </recommendedName>
</protein>
<evidence type="ECO:0000256" key="8">
    <source>
        <dbReference type="ARBA" id="ARBA00023010"/>
    </source>
</evidence>
<keyword evidence="11 14" id="KW-0143">Chaperone</keyword>
<keyword evidence="8 14" id="KW-0811">Translocation</keyword>
<dbReference type="GO" id="GO:0045039">
    <property type="term" value="P:protein insertion into mitochondrial inner membrane"/>
    <property type="evidence" value="ECO:0007669"/>
    <property type="project" value="UniProtKB-ARBA"/>
</dbReference>
<dbReference type="GO" id="GO:0042719">
    <property type="term" value="C:mitochondrial intermembrane space chaperone complex"/>
    <property type="evidence" value="ECO:0007669"/>
    <property type="project" value="UniProtKB-ARBA"/>
</dbReference>
<comment type="similarity">
    <text evidence="2 14">Belongs to the small Tim family.</text>
</comment>
<dbReference type="AlphaFoldDB" id="A0A9P9ABU5"/>
<keyword evidence="6" id="KW-0862">Zinc</keyword>
<dbReference type="GO" id="GO:0005743">
    <property type="term" value="C:mitochondrial inner membrane"/>
    <property type="evidence" value="ECO:0007669"/>
    <property type="project" value="UniProtKB-SubCell"/>
</dbReference>
<proteinExistence type="inferred from homology"/>
<evidence type="ECO:0000256" key="5">
    <source>
        <dbReference type="ARBA" id="ARBA00022792"/>
    </source>
</evidence>
<comment type="caution">
    <text evidence="16">The sequence shown here is derived from an EMBL/GenBank/DDBJ whole genome shotgun (WGS) entry which is preliminary data.</text>
</comment>
<evidence type="ECO:0000256" key="6">
    <source>
        <dbReference type="ARBA" id="ARBA00022833"/>
    </source>
</evidence>
<evidence type="ECO:0000256" key="12">
    <source>
        <dbReference type="ARBA" id="ARBA00025151"/>
    </source>
</evidence>
<comment type="subcellular location">
    <subcellularLocation>
        <location evidence="1 14">Mitochondrion inner membrane</location>
        <topology evidence="1 14">Peripheral membrane protein</topology>
        <orientation evidence="1 14">Intermembrane side</orientation>
    </subcellularLocation>
</comment>
<gene>
    <name evidence="16" type="ORF">F5X68DRAFT_207044</name>
</gene>
<dbReference type="InterPro" id="IPR004217">
    <property type="entry name" value="Tim10-like"/>
</dbReference>
<dbReference type="SUPFAM" id="SSF144122">
    <property type="entry name" value="Tim10-like"/>
    <property type="match status" value="1"/>
</dbReference>
<keyword evidence="3 14" id="KW-0813">Transport</keyword>
<dbReference type="EMBL" id="JAGSXJ010000011">
    <property type="protein sequence ID" value="KAH6687250.1"/>
    <property type="molecule type" value="Genomic_DNA"/>
</dbReference>
<evidence type="ECO:0000256" key="4">
    <source>
        <dbReference type="ARBA" id="ARBA00022723"/>
    </source>
</evidence>
<evidence type="ECO:0000313" key="16">
    <source>
        <dbReference type="EMBL" id="KAH6687250.1"/>
    </source>
</evidence>
<evidence type="ECO:0000259" key="15">
    <source>
        <dbReference type="Pfam" id="PF02953"/>
    </source>
</evidence>
<dbReference type="GO" id="GO:0015031">
    <property type="term" value="P:protein transport"/>
    <property type="evidence" value="ECO:0007669"/>
    <property type="project" value="UniProtKB-KW"/>
</dbReference>
<dbReference type="Pfam" id="PF02953">
    <property type="entry name" value="zf-Tim10_DDP"/>
    <property type="match status" value="1"/>
</dbReference>
<dbReference type="Proteomes" id="UP000770015">
    <property type="component" value="Unassembled WGS sequence"/>
</dbReference>
<keyword evidence="4" id="KW-0479">Metal-binding</keyword>
<comment type="function">
    <text evidence="12">Mitochondrial intermembrane chaperone that participates in the import and insertion of some multi-pass transmembrane proteins into the mitochondrial inner membrane. Also required for the transfer of beta-barrel precursors from the TOM complex to the sorting and assembly machinery (SAM complex) of the outer membrane. Acts as a chaperone-like protein that protects the hydrophobic precursors from aggregation and guide them through the mitochondrial intermembrane space. The TIM8-TIM13 complex is non essential and only mediates the import of few proteins, while the predominant TIM9-TIM10 70 kDa complex is crucial and mediates the import of much more proteins.</text>
</comment>
<evidence type="ECO:0000256" key="13">
    <source>
        <dbReference type="ARBA" id="ARBA00025862"/>
    </source>
</evidence>
<keyword evidence="17" id="KW-1185">Reference proteome</keyword>
<keyword evidence="9 14" id="KW-0496">Mitochondrion</keyword>
<dbReference type="Gene3D" id="1.10.287.810">
    <property type="entry name" value="Mitochondrial import inner membrane translocase subunit tim13 like domains"/>
    <property type="match status" value="1"/>
</dbReference>
<reference evidence="16" key="1">
    <citation type="journal article" date="2021" name="Nat. Commun.">
        <title>Genetic determinants of endophytism in the Arabidopsis root mycobiome.</title>
        <authorList>
            <person name="Mesny F."/>
            <person name="Miyauchi S."/>
            <person name="Thiergart T."/>
            <person name="Pickel B."/>
            <person name="Atanasova L."/>
            <person name="Karlsson M."/>
            <person name="Huettel B."/>
            <person name="Barry K.W."/>
            <person name="Haridas S."/>
            <person name="Chen C."/>
            <person name="Bauer D."/>
            <person name="Andreopoulos W."/>
            <person name="Pangilinan J."/>
            <person name="LaButti K."/>
            <person name="Riley R."/>
            <person name="Lipzen A."/>
            <person name="Clum A."/>
            <person name="Drula E."/>
            <person name="Henrissat B."/>
            <person name="Kohler A."/>
            <person name="Grigoriev I.V."/>
            <person name="Martin F.M."/>
            <person name="Hacquard S."/>
        </authorList>
    </citation>
    <scope>NUCLEOTIDE SEQUENCE</scope>
    <source>
        <strain evidence="16">MPI-SDFR-AT-0117</strain>
    </source>
</reference>
<feature type="domain" description="Tim10-like" evidence="15">
    <location>
        <begin position="13"/>
        <end position="74"/>
    </location>
</feature>
<keyword evidence="7 14" id="KW-0653">Protein transport</keyword>
<comment type="subunit">
    <text evidence="13">Heterohexamer; composed of 3 copies of TIM8 and 3 copies of TIM13, named soluble 70 kDa complex. Associates with the TIM22 complex, whose core is composed of TIM22 and TIM54. Interacts with the transmembrane regions of multi-pass transmembrane proteins in transit.</text>
</comment>
<evidence type="ECO:0000256" key="11">
    <source>
        <dbReference type="ARBA" id="ARBA00023186"/>
    </source>
</evidence>
<evidence type="ECO:0000256" key="7">
    <source>
        <dbReference type="ARBA" id="ARBA00022927"/>
    </source>
</evidence>
<dbReference type="InterPro" id="IPR035427">
    <property type="entry name" value="Tim10-like_dom_sf"/>
</dbReference>
<evidence type="ECO:0000256" key="10">
    <source>
        <dbReference type="ARBA" id="ARBA00023157"/>
    </source>
</evidence>
<name>A0A9P9ABU5_9PEZI</name>
<keyword evidence="5 14" id="KW-0999">Mitochondrion inner membrane</keyword>
<dbReference type="FunFam" id="1.10.287.810:FF:000001">
    <property type="entry name" value="mitochondrial import inner membrane translocase subunit TIM13"/>
    <property type="match status" value="1"/>
</dbReference>
<evidence type="ECO:0000313" key="17">
    <source>
        <dbReference type="Proteomes" id="UP000770015"/>
    </source>
</evidence>
<organism evidence="16 17">
    <name type="scientific">Plectosphaerella plurivora</name>
    <dbReference type="NCBI Taxonomy" id="936078"/>
    <lineage>
        <taxon>Eukaryota</taxon>
        <taxon>Fungi</taxon>
        <taxon>Dikarya</taxon>
        <taxon>Ascomycota</taxon>
        <taxon>Pezizomycotina</taxon>
        <taxon>Sordariomycetes</taxon>
        <taxon>Hypocreomycetidae</taxon>
        <taxon>Glomerellales</taxon>
        <taxon>Plectosphaerellaceae</taxon>
        <taxon>Plectosphaerella</taxon>
    </lineage>
</organism>
<evidence type="ECO:0000256" key="3">
    <source>
        <dbReference type="ARBA" id="ARBA00022448"/>
    </source>
</evidence>
<evidence type="ECO:0000256" key="14">
    <source>
        <dbReference type="RuleBase" id="RU367043"/>
    </source>
</evidence>
<dbReference type="OrthoDB" id="7813104at2759"/>
<keyword evidence="5 14" id="KW-0472">Membrane</keyword>